<reference evidence="2" key="3">
    <citation type="submission" date="2022-10" db="EMBL/GenBank/DDBJ databases">
        <authorList>
            <person name="Aires J."/>
            <person name="Mesa V."/>
        </authorList>
    </citation>
    <scope>NUCLEOTIDE SEQUENCE</scope>
    <source>
        <strain evidence="2">Clostridium neonatale JD116</strain>
    </source>
</reference>
<dbReference type="AlphaFoldDB" id="A0A2A7MDB4"/>
<dbReference type="EMBL" id="CAKJVE010000004">
    <property type="protein sequence ID" value="CAG9703376.1"/>
    <property type="molecule type" value="Genomic_DNA"/>
</dbReference>
<evidence type="ECO:0000313" key="2">
    <source>
        <dbReference type="EMBL" id="CAI3545916.1"/>
    </source>
</evidence>
<dbReference type="RefSeq" id="WP_058293547.1">
    <property type="nucleotide sequence ID" value="NZ_CAKJVE010000004.1"/>
</dbReference>
<dbReference type="EMBL" id="CAMTCP010000066">
    <property type="protein sequence ID" value="CAI3545916.1"/>
    <property type="molecule type" value="Genomic_DNA"/>
</dbReference>
<name>A0A2A7MDB4_9CLOT</name>
<dbReference type="Proteomes" id="UP000789738">
    <property type="component" value="Unassembled WGS sequence"/>
</dbReference>
<keyword evidence="4" id="KW-1185">Reference proteome</keyword>
<reference evidence="3 4" key="1">
    <citation type="submission" date="2017-10" db="EMBL/GenBank/DDBJ databases">
        <title>Effective Description of Clostridium neonatale sp. nov. linked to necrotizing enterocolitis in neonates and a clarification of species assignable to the genus Clostridium (Prazmowski 1880) emend. Lawson and Rainey 2016.</title>
        <authorList>
            <person name="Bernard K."/>
            <person name="Burdz T."/>
            <person name="Wiebe D."/>
            <person name="Balcewich B."/>
            <person name="Alfa M."/>
            <person name="Bernier A.-M."/>
        </authorList>
    </citation>
    <scope>NUCLEOTIDE SEQUENCE [LARGE SCALE GENOMIC DNA]</scope>
    <source>
        <strain evidence="3 4">LCDC99A005</strain>
    </source>
</reference>
<sequence length="67" mass="7825">METTLPTLPGNRNYLVRYRDGVTEDWTSQRRTWKVNNNAIEAIIGLEDGFEHISEEEANRIIANYNK</sequence>
<organism evidence="3 4">
    <name type="scientific">Clostridium neonatale</name>
    <dbReference type="NCBI Taxonomy" id="137838"/>
    <lineage>
        <taxon>Bacteria</taxon>
        <taxon>Bacillati</taxon>
        <taxon>Bacillota</taxon>
        <taxon>Clostridia</taxon>
        <taxon>Eubacteriales</taxon>
        <taxon>Clostridiaceae</taxon>
        <taxon>Clostridium</taxon>
    </lineage>
</organism>
<comment type="caution">
    <text evidence="3">The sequence shown here is derived from an EMBL/GenBank/DDBJ whole genome shotgun (WGS) entry which is preliminary data.</text>
</comment>
<dbReference type="Proteomes" id="UP001189143">
    <property type="component" value="Unassembled WGS sequence"/>
</dbReference>
<gene>
    <name evidence="2" type="ORF">CNEO2_150054</name>
    <name evidence="1" type="ORF">CNEO_40568</name>
    <name evidence="3" type="ORF">CQ394_17065</name>
</gene>
<proteinExistence type="predicted"/>
<evidence type="ECO:0000313" key="3">
    <source>
        <dbReference type="EMBL" id="PEG29646.1"/>
    </source>
</evidence>
<protein>
    <submittedName>
        <fullName evidence="3">Uncharacterized protein</fullName>
    </submittedName>
</protein>
<dbReference type="STRING" id="137838.GCA_001458595_00596"/>
<accession>A0A2A7MDB4</accession>
<dbReference type="EMBL" id="PDCJ01000003">
    <property type="protein sequence ID" value="PEG29646.1"/>
    <property type="molecule type" value="Genomic_DNA"/>
</dbReference>
<evidence type="ECO:0000313" key="1">
    <source>
        <dbReference type="EMBL" id="CAG9703376.1"/>
    </source>
</evidence>
<reference evidence="1" key="2">
    <citation type="submission" date="2021-10" db="EMBL/GenBank/DDBJ databases">
        <authorList>
            <person name="Mesa V."/>
        </authorList>
    </citation>
    <scope>NUCLEOTIDE SEQUENCE</scope>
    <source>
        <strain evidence="1">CC3_PB</strain>
    </source>
</reference>
<evidence type="ECO:0000313" key="4">
    <source>
        <dbReference type="Proteomes" id="UP000220840"/>
    </source>
</evidence>
<dbReference type="Proteomes" id="UP000220840">
    <property type="component" value="Unassembled WGS sequence"/>
</dbReference>